<evidence type="ECO:0000256" key="3">
    <source>
        <dbReference type="ARBA" id="ARBA00011997"/>
    </source>
</evidence>
<comment type="caution">
    <text evidence="16">The sequence shown here is derived from an EMBL/GenBank/DDBJ whole genome shotgun (WGS) entry which is preliminary data.</text>
</comment>
<evidence type="ECO:0000256" key="1">
    <source>
        <dbReference type="ARBA" id="ARBA00003786"/>
    </source>
</evidence>
<evidence type="ECO:0000256" key="7">
    <source>
        <dbReference type="ARBA" id="ARBA00022777"/>
    </source>
</evidence>
<dbReference type="InterPro" id="IPR016188">
    <property type="entry name" value="PurM-like_N"/>
</dbReference>
<dbReference type="InterPro" id="IPR012295">
    <property type="entry name" value="TBP_dom_sf"/>
</dbReference>
<sequence length="1161" mass="127489">MTVAIEVLLKLLSGLEADQADGTGKAGDEASDFVQQLPGPRLGVGMDSCVIPLRHGGLSLVQTTDFFYPLVEDPYMMGRIACANVLSDLYAMGITECDNMLMLLSLSQKMNEKDRERVMPLMIRGFRDAAEEGGTSVTGGQTVINPWIIIGGVASVVCQPNEFIMPDGAVPGDVLVLTKPLGTQVAVNAHQWLDQPERWNKIKLVITKEEVKEAYQEAMFSMATLNRTAAALMHKYQAHAATDVTGFGLLGHANNLAKQQCSEVAFVIHNLPIIAKMAAVSKACGNLFNLVQGTSSETSGGLLVSLPREQAAKFCAEMKSPNAGGQGPAGGAWIIGIVEKGDRRARIIDKPRIIEVPPRGSQVANQENSPAPTPAAPGPCADIMPYLGNEEAVRELRRALSNPNVQSDQLRYRNTVLKVIRAMSQGVDVSGLFSEMVKACASVDIVQKKLVYVFLCSYATLNPELSLLVINTLRKDCQDPNPMVRSLALRNMSNLRLPSLVEYVEKPLTAGLRDRAACVRRVAVLGWAKLHNLQPNSEIDAAVVNELYSLLRDPDPVVMVNCLRALEEILKEEGGVAINKPIAHHLLNRLKETDVWGQCEVLRILQRYRPQSEDELFDILSLLDASLVSHQPTVMAATLSLFLHLCSGLPPVCLAALERARGPLLAACGSVSRELRFTALCHIQLLLRSLPGLMGAHYKRFFCGYAEPAYMKQRKMQVLVELVNDDNVGLILDELKGYCTDVNTETAQAAVSAIGRVGRSYSDRCLEILTGLLALKQEHITSAVVQTMRDLVWVCPQNSHTVCLALEGCEETLQDSQGRQALLWLLGMYGEQVAGAPYTLEVFIDGVRSEASVGVKMELLTSACRLFLCRPAEMQDMLGRLLHYCIEEETDMCVHDQARLYYRLLHCGIEETRKILLGRRSDPSLGVLIGRPAEPVSQWAPYFNTLEPLRQDGAAEAEPASRESPRCVPCEAKNSRDLPESLSSHMEPDWRKEPQCSGGPAAVQPPGVGTGLSLSSSPTLTPEEFERTWLRLQRLPPDAGRREEQHLCLEELIRSAVVPLCSPHNLQAALQLLNIQMLAFTPPHTLPWRVYLYTHTQRAHAGHTLVLGELLWPGETQKEGGAEPEEEVRVTLRQQPPDDEALKGFFSILTTVLQTVSSQGE</sequence>
<protein>
    <recommendedName>
        <fullName evidence="3">selenide, water dikinase</fullName>
        <ecNumber evidence="3">2.7.9.3</ecNumber>
    </recommendedName>
</protein>
<dbReference type="Pfam" id="PF01602">
    <property type="entry name" value="Adaptin_N"/>
    <property type="match status" value="1"/>
</dbReference>
<dbReference type="GO" id="GO:0012505">
    <property type="term" value="C:endomembrane system"/>
    <property type="evidence" value="ECO:0007669"/>
    <property type="project" value="UniProtKB-SubCell"/>
</dbReference>
<feature type="signal peptide" evidence="14">
    <location>
        <begin position="1"/>
        <end position="17"/>
    </location>
</feature>
<dbReference type="Gene3D" id="1.25.10.10">
    <property type="entry name" value="Leucine-rich Repeat Variant"/>
    <property type="match status" value="1"/>
</dbReference>
<comment type="subcellular location">
    <subcellularLocation>
        <location evidence="2">Endomembrane system</location>
        <topology evidence="2">Peripheral membrane protein</topology>
    </subcellularLocation>
</comment>
<dbReference type="AlphaFoldDB" id="A0A5C6MR07"/>
<evidence type="ECO:0000256" key="9">
    <source>
        <dbReference type="ARBA" id="ARBA00022927"/>
    </source>
</evidence>
<organism evidence="16 17">
    <name type="scientific">Takifugu flavidus</name>
    <name type="common">sansaifugu</name>
    <dbReference type="NCBI Taxonomy" id="433684"/>
    <lineage>
        <taxon>Eukaryota</taxon>
        <taxon>Metazoa</taxon>
        <taxon>Chordata</taxon>
        <taxon>Craniata</taxon>
        <taxon>Vertebrata</taxon>
        <taxon>Euteleostomi</taxon>
        <taxon>Actinopterygii</taxon>
        <taxon>Neopterygii</taxon>
        <taxon>Teleostei</taxon>
        <taxon>Neoteleostei</taxon>
        <taxon>Acanthomorphata</taxon>
        <taxon>Eupercaria</taxon>
        <taxon>Tetraodontiformes</taxon>
        <taxon>Tetradontoidea</taxon>
        <taxon>Tetraodontidae</taxon>
        <taxon>Takifugu</taxon>
    </lineage>
</organism>
<keyword evidence="11" id="KW-0711">Selenium</keyword>
<dbReference type="Gene3D" id="3.30.310.10">
    <property type="entry name" value="TATA-Binding Protein"/>
    <property type="match status" value="1"/>
</dbReference>
<dbReference type="InterPro" id="IPR016024">
    <property type="entry name" value="ARM-type_fold"/>
</dbReference>
<dbReference type="InterPro" id="IPR036676">
    <property type="entry name" value="PurM-like_C_sf"/>
</dbReference>
<dbReference type="PANTHER" id="PTHR10256:SF1">
    <property type="entry name" value="SELENIDE, WATER DIKINASE 2"/>
    <property type="match status" value="1"/>
</dbReference>
<evidence type="ECO:0000256" key="10">
    <source>
        <dbReference type="ARBA" id="ARBA00023136"/>
    </source>
</evidence>
<dbReference type="NCBIfam" id="TIGR00476">
    <property type="entry name" value="selD"/>
    <property type="match status" value="1"/>
</dbReference>
<dbReference type="GO" id="GO:0004756">
    <property type="term" value="F:selenide, water dikinase activity"/>
    <property type="evidence" value="ECO:0007669"/>
    <property type="project" value="UniProtKB-EC"/>
</dbReference>
<dbReference type="Pfam" id="PF00586">
    <property type="entry name" value="AIRS"/>
    <property type="match status" value="1"/>
</dbReference>
<dbReference type="CDD" id="cd02195">
    <property type="entry name" value="SelD"/>
    <property type="match status" value="1"/>
</dbReference>
<gene>
    <name evidence="16" type="ORF">D4764_08G0012120</name>
</gene>
<evidence type="ECO:0000256" key="13">
    <source>
        <dbReference type="SAM" id="MobiDB-lite"/>
    </source>
</evidence>
<keyword evidence="6" id="KW-0547">Nucleotide-binding</keyword>
<comment type="function">
    <text evidence="1">Synthesizes selenophosphate from selenide and ATP.</text>
</comment>
<keyword evidence="10" id="KW-0472">Membrane</keyword>
<feature type="region of interest" description="Disordered" evidence="13">
    <location>
        <begin position="953"/>
        <end position="1002"/>
    </location>
</feature>
<keyword evidence="5" id="KW-0808">Transferase</keyword>
<evidence type="ECO:0000256" key="12">
    <source>
        <dbReference type="ARBA" id="ARBA00049005"/>
    </source>
</evidence>
<dbReference type="SMART" id="SM01020">
    <property type="entry name" value="B2-adapt-app_C"/>
    <property type="match status" value="1"/>
</dbReference>
<evidence type="ECO:0000256" key="2">
    <source>
        <dbReference type="ARBA" id="ARBA00004184"/>
    </source>
</evidence>
<dbReference type="SUPFAM" id="SSF48371">
    <property type="entry name" value="ARM repeat"/>
    <property type="match status" value="1"/>
</dbReference>
<name>A0A5C6MR07_9TELE</name>
<dbReference type="InterPro" id="IPR004536">
    <property type="entry name" value="SPS/SelD"/>
</dbReference>
<dbReference type="InterPro" id="IPR010918">
    <property type="entry name" value="PurM-like_C_dom"/>
</dbReference>
<dbReference type="FunFam" id="3.90.650.10:FF:000010">
    <property type="entry name" value="Selenide, water dikinase"/>
    <property type="match status" value="1"/>
</dbReference>
<dbReference type="SUPFAM" id="SSF55326">
    <property type="entry name" value="PurM N-terminal domain-like"/>
    <property type="match status" value="1"/>
</dbReference>
<keyword evidence="17" id="KW-1185">Reference proteome</keyword>
<feature type="chain" id="PRO_5022781080" description="selenide, water dikinase" evidence="14">
    <location>
        <begin position="18"/>
        <end position="1161"/>
    </location>
</feature>
<dbReference type="Proteomes" id="UP000324091">
    <property type="component" value="Chromosome 8"/>
</dbReference>
<keyword evidence="4" id="KW-0813">Transport</keyword>
<dbReference type="GO" id="GO:0016192">
    <property type="term" value="P:vesicle-mediated transport"/>
    <property type="evidence" value="ECO:0007669"/>
    <property type="project" value="InterPro"/>
</dbReference>
<feature type="domain" description="Beta-adaptin appendage C-terminal subdomain" evidence="15">
    <location>
        <begin position="1012"/>
        <end position="1154"/>
    </location>
</feature>
<evidence type="ECO:0000313" key="16">
    <source>
        <dbReference type="EMBL" id="TWW57225.1"/>
    </source>
</evidence>
<dbReference type="GO" id="GO:0006886">
    <property type="term" value="P:intracellular protein transport"/>
    <property type="evidence" value="ECO:0007669"/>
    <property type="project" value="InterPro"/>
</dbReference>
<dbReference type="Gene3D" id="3.30.1330.10">
    <property type="entry name" value="PurM-like, N-terminal domain"/>
    <property type="match status" value="1"/>
</dbReference>
<reference evidence="16 17" key="1">
    <citation type="submission" date="2019-04" db="EMBL/GenBank/DDBJ databases">
        <title>Chromosome genome assembly for Takifugu flavidus.</title>
        <authorList>
            <person name="Xiao S."/>
        </authorList>
    </citation>
    <scope>NUCLEOTIDE SEQUENCE [LARGE SCALE GENOMIC DNA]</scope>
    <source>
        <strain evidence="16">HTHZ2018</strain>
        <tissue evidence="16">Muscle</tissue>
    </source>
</reference>
<dbReference type="GO" id="GO:0030131">
    <property type="term" value="C:clathrin adaptor complex"/>
    <property type="evidence" value="ECO:0007669"/>
    <property type="project" value="InterPro"/>
</dbReference>
<dbReference type="GO" id="GO:0005524">
    <property type="term" value="F:ATP binding"/>
    <property type="evidence" value="ECO:0007669"/>
    <property type="project" value="UniProtKB-KW"/>
</dbReference>
<evidence type="ECO:0000256" key="11">
    <source>
        <dbReference type="ARBA" id="ARBA00023266"/>
    </source>
</evidence>
<keyword evidence="9" id="KW-0653">Protein transport</keyword>
<dbReference type="FunFam" id="1.25.10.10:FF:000151">
    <property type="entry name" value="AP complex subunit beta"/>
    <property type="match status" value="1"/>
</dbReference>
<keyword evidence="7" id="KW-0418">Kinase</keyword>
<evidence type="ECO:0000313" key="17">
    <source>
        <dbReference type="Proteomes" id="UP000324091"/>
    </source>
</evidence>
<dbReference type="EC" id="2.7.9.3" evidence="3"/>
<dbReference type="EMBL" id="RHFK02000021">
    <property type="protein sequence ID" value="TWW57225.1"/>
    <property type="molecule type" value="Genomic_DNA"/>
</dbReference>
<dbReference type="InterPro" id="IPR002553">
    <property type="entry name" value="Clathrin/coatomer_adapt-like_N"/>
</dbReference>
<evidence type="ECO:0000256" key="5">
    <source>
        <dbReference type="ARBA" id="ARBA00022679"/>
    </source>
</evidence>
<dbReference type="PANTHER" id="PTHR10256">
    <property type="entry name" value="SELENIDE, WATER DIKINASE"/>
    <property type="match status" value="1"/>
</dbReference>
<dbReference type="InterPro" id="IPR015151">
    <property type="entry name" value="B-adaptin_app_sub_C"/>
</dbReference>
<dbReference type="SUPFAM" id="SSF56042">
    <property type="entry name" value="PurM C-terminal domain-like"/>
    <property type="match status" value="1"/>
</dbReference>
<dbReference type="Pfam" id="PF09066">
    <property type="entry name" value="B2-adapt-app_C"/>
    <property type="match status" value="1"/>
</dbReference>
<keyword evidence="14" id="KW-0732">Signal</keyword>
<evidence type="ECO:0000259" key="15">
    <source>
        <dbReference type="SMART" id="SM01020"/>
    </source>
</evidence>
<keyword evidence="8" id="KW-0067">ATP-binding</keyword>
<dbReference type="InterPro" id="IPR011989">
    <property type="entry name" value="ARM-like"/>
</dbReference>
<accession>A0A5C6MR07</accession>
<proteinExistence type="predicted"/>
<dbReference type="Gene3D" id="3.90.650.10">
    <property type="entry name" value="PurM-like C-terminal domain"/>
    <property type="match status" value="1"/>
</dbReference>
<dbReference type="InterPro" id="IPR036921">
    <property type="entry name" value="PurM-like_N_sf"/>
</dbReference>
<evidence type="ECO:0000256" key="6">
    <source>
        <dbReference type="ARBA" id="ARBA00022741"/>
    </source>
</evidence>
<comment type="catalytic activity">
    <reaction evidence="12">
        <text>hydrogenselenide + ATP + H2O = selenophosphate + AMP + phosphate + 2 H(+)</text>
        <dbReference type="Rhea" id="RHEA:18737"/>
        <dbReference type="ChEBI" id="CHEBI:15377"/>
        <dbReference type="ChEBI" id="CHEBI:15378"/>
        <dbReference type="ChEBI" id="CHEBI:16144"/>
        <dbReference type="ChEBI" id="CHEBI:29317"/>
        <dbReference type="ChEBI" id="CHEBI:30616"/>
        <dbReference type="ChEBI" id="CHEBI:43474"/>
        <dbReference type="ChEBI" id="CHEBI:456215"/>
        <dbReference type="EC" id="2.7.9.3"/>
    </reaction>
</comment>
<evidence type="ECO:0000256" key="4">
    <source>
        <dbReference type="ARBA" id="ARBA00022448"/>
    </source>
</evidence>
<dbReference type="GO" id="GO:0016260">
    <property type="term" value="P:selenocysteine biosynthetic process"/>
    <property type="evidence" value="ECO:0007669"/>
    <property type="project" value="TreeGrafter"/>
</dbReference>
<evidence type="ECO:0000256" key="14">
    <source>
        <dbReference type="SAM" id="SignalP"/>
    </source>
</evidence>
<evidence type="ECO:0000256" key="8">
    <source>
        <dbReference type="ARBA" id="ARBA00022840"/>
    </source>
</evidence>
<dbReference type="FunFam" id="3.30.1330.10:FF:000014">
    <property type="entry name" value="Selenophosphate synthetase 2"/>
    <property type="match status" value="1"/>
</dbReference>
<dbReference type="Pfam" id="PF02769">
    <property type="entry name" value="AIRS_C"/>
    <property type="match status" value="1"/>
</dbReference>